<evidence type="ECO:0000256" key="1">
    <source>
        <dbReference type="SAM" id="MobiDB-lite"/>
    </source>
</evidence>
<evidence type="ECO:0000313" key="3">
    <source>
        <dbReference type="Proteomes" id="UP000660380"/>
    </source>
</evidence>
<sequence>MGSGWLIVDSGNFKRGKGERGKGKELLPMPNAQCPMPNAHQQLTTNN</sequence>
<dbReference type="EMBL" id="JACJTA010000059">
    <property type="protein sequence ID" value="MBD2607313.1"/>
    <property type="molecule type" value="Genomic_DNA"/>
</dbReference>
<accession>A0ABR8GVX8</accession>
<reference evidence="2 3" key="1">
    <citation type="journal article" date="2020" name="ISME J.">
        <title>Comparative genomics reveals insights into cyanobacterial evolution and habitat adaptation.</title>
        <authorList>
            <person name="Chen M.Y."/>
            <person name="Teng W.K."/>
            <person name="Zhao L."/>
            <person name="Hu C.X."/>
            <person name="Zhou Y.K."/>
            <person name="Han B.P."/>
            <person name="Song L.R."/>
            <person name="Shu W.S."/>
        </authorList>
    </citation>
    <scope>NUCLEOTIDE SEQUENCE [LARGE SCALE GENOMIC DNA]</scope>
    <source>
        <strain evidence="2 3">FACHB-248</strain>
    </source>
</reference>
<proteinExistence type="predicted"/>
<protein>
    <submittedName>
        <fullName evidence="2">Uncharacterized protein</fullName>
    </submittedName>
</protein>
<feature type="region of interest" description="Disordered" evidence="1">
    <location>
        <begin position="1"/>
        <end position="23"/>
    </location>
</feature>
<gene>
    <name evidence="2" type="ORF">H6G81_22970</name>
</gene>
<comment type="caution">
    <text evidence="2">The sequence shown here is derived from an EMBL/GenBank/DDBJ whole genome shotgun (WGS) entry which is preliminary data.</text>
</comment>
<feature type="region of interest" description="Disordered" evidence="1">
    <location>
        <begin position="28"/>
        <end position="47"/>
    </location>
</feature>
<organism evidence="2 3">
    <name type="scientific">Scytonema hofmannii FACHB-248</name>
    <dbReference type="NCBI Taxonomy" id="1842502"/>
    <lineage>
        <taxon>Bacteria</taxon>
        <taxon>Bacillati</taxon>
        <taxon>Cyanobacteriota</taxon>
        <taxon>Cyanophyceae</taxon>
        <taxon>Nostocales</taxon>
        <taxon>Scytonemataceae</taxon>
        <taxon>Scytonema</taxon>
    </lineage>
</organism>
<dbReference type="RefSeq" id="WP_186227788.1">
    <property type="nucleotide sequence ID" value="NZ_JACJTA010000059.1"/>
</dbReference>
<dbReference type="Proteomes" id="UP000660380">
    <property type="component" value="Unassembled WGS sequence"/>
</dbReference>
<keyword evidence="3" id="KW-1185">Reference proteome</keyword>
<evidence type="ECO:0000313" key="2">
    <source>
        <dbReference type="EMBL" id="MBD2607313.1"/>
    </source>
</evidence>
<name>A0ABR8GVX8_9CYAN</name>